<dbReference type="SUPFAM" id="SSF141488">
    <property type="entry name" value="YdhA-like"/>
    <property type="match status" value="1"/>
</dbReference>
<evidence type="ECO:0000313" key="3">
    <source>
        <dbReference type="Proteomes" id="UP001168640"/>
    </source>
</evidence>
<gene>
    <name evidence="2" type="ORF">QVZ43_05065</name>
</gene>
<organism evidence="2 3">
    <name type="scientific">Marinobacter suaedae</name>
    <dbReference type="NCBI Taxonomy" id="3057675"/>
    <lineage>
        <taxon>Bacteria</taxon>
        <taxon>Pseudomonadati</taxon>
        <taxon>Pseudomonadota</taxon>
        <taxon>Gammaproteobacteria</taxon>
        <taxon>Pseudomonadales</taxon>
        <taxon>Marinobacteraceae</taxon>
        <taxon>Marinobacter</taxon>
    </lineage>
</organism>
<dbReference type="PANTHER" id="PTHR35535">
    <property type="entry name" value="HEAT SHOCK PROTEIN HSLJ"/>
    <property type="match status" value="1"/>
</dbReference>
<reference evidence="2" key="1">
    <citation type="submission" date="2023-07" db="EMBL/GenBank/DDBJ databases">
        <title>Marinobacter sp. chi1 genome sequencing and assembly.</title>
        <authorList>
            <person name="Park S."/>
        </authorList>
    </citation>
    <scope>NUCLEOTIDE SEQUENCE</scope>
    <source>
        <strain evidence="2">Chi1</strain>
    </source>
</reference>
<dbReference type="InterPro" id="IPR036328">
    <property type="entry name" value="MliC_sf"/>
</dbReference>
<dbReference type="PROSITE" id="PS51257">
    <property type="entry name" value="PROKAR_LIPOPROTEIN"/>
    <property type="match status" value="1"/>
</dbReference>
<dbReference type="InterPro" id="IPR053147">
    <property type="entry name" value="Hsp_HslJ-like"/>
</dbReference>
<proteinExistence type="predicted"/>
<dbReference type="InterPro" id="IPR005184">
    <property type="entry name" value="DUF306_Meta_HslJ"/>
</dbReference>
<accession>A0ABT8VYK9</accession>
<dbReference type="PANTHER" id="PTHR35535:SF1">
    <property type="entry name" value="HEAT SHOCK PROTEIN HSLJ"/>
    <property type="match status" value="1"/>
</dbReference>
<evidence type="ECO:0000259" key="1">
    <source>
        <dbReference type="Pfam" id="PF03724"/>
    </source>
</evidence>
<dbReference type="EMBL" id="JAUMIS010000001">
    <property type="protein sequence ID" value="MDO3721081.1"/>
    <property type="molecule type" value="Genomic_DNA"/>
</dbReference>
<protein>
    <submittedName>
        <fullName evidence="2">META domain-containing protein</fullName>
    </submittedName>
</protein>
<keyword evidence="3" id="KW-1185">Reference proteome</keyword>
<evidence type="ECO:0000313" key="2">
    <source>
        <dbReference type="EMBL" id="MDO3721081.1"/>
    </source>
</evidence>
<dbReference type="Gene3D" id="2.40.128.270">
    <property type="match status" value="1"/>
</dbReference>
<sequence length="328" mass="35959">MHLPGLRAFPFLAMVGLLLSACQSSPEPEIKVEEGYACGQLDITVLSNDENPLLTIVYQDNQLLVKPAESDAGELFVAPGNESTRFLRTGDTALLTIRGQQYPECLPPGAIEMPFRAVGNEPYWQARVIGAELILNRPFERDTTLRLPAKLDKTDRYGRQFIAAGAGMNVKLTVTRQVCQDSMSGAQYPNQVWLSVDEDIYVGCGGNPERLYMGAEWVVGKLAGADIINRSRMSISFLNGNRVAGTASCNRYSGTYLMDQEGGVSFSQMASSRMACSPELMLQEERFLELLSRASSIRIGRFGELLLATPEGDVIKAFPSDQVDRAGE</sequence>
<dbReference type="RefSeq" id="WP_302909109.1">
    <property type="nucleotide sequence ID" value="NZ_JAUMIS010000001.1"/>
</dbReference>
<dbReference type="InterPro" id="IPR038670">
    <property type="entry name" value="HslJ-like_sf"/>
</dbReference>
<feature type="domain" description="DUF306" evidence="1">
    <location>
        <begin position="214"/>
        <end position="314"/>
    </location>
</feature>
<dbReference type="Proteomes" id="UP001168640">
    <property type="component" value="Unassembled WGS sequence"/>
</dbReference>
<comment type="caution">
    <text evidence="2">The sequence shown here is derived from an EMBL/GenBank/DDBJ whole genome shotgun (WGS) entry which is preliminary data.</text>
</comment>
<dbReference type="Pfam" id="PF03724">
    <property type="entry name" value="META"/>
    <property type="match status" value="1"/>
</dbReference>
<name>A0ABT8VYK9_9GAMM</name>